<protein>
    <submittedName>
        <fullName evidence="2">Integrase core domain-containing protein</fullName>
    </submittedName>
</protein>
<dbReference type="RefSeq" id="WP_143050751.1">
    <property type="nucleotide sequence ID" value="NZ_FOIN01000048.1"/>
</dbReference>
<organism evidence="2 3">
    <name type="scientific">Thomasclavelia cocleata</name>
    <dbReference type="NCBI Taxonomy" id="69824"/>
    <lineage>
        <taxon>Bacteria</taxon>
        <taxon>Bacillati</taxon>
        <taxon>Bacillota</taxon>
        <taxon>Erysipelotrichia</taxon>
        <taxon>Erysipelotrichales</taxon>
        <taxon>Coprobacillaceae</taxon>
        <taxon>Thomasclavelia</taxon>
    </lineage>
</organism>
<dbReference type="InterPro" id="IPR050900">
    <property type="entry name" value="Transposase_IS3/IS150/IS904"/>
</dbReference>
<keyword evidence="3" id="KW-1185">Reference proteome</keyword>
<dbReference type="SUPFAM" id="SSF53098">
    <property type="entry name" value="Ribonuclease H-like"/>
    <property type="match status" value="1"/>
</dbReference>
<evidence type="ECO:0000259" key="1">
    <source>
        <dbReference type="Pfam" id="PF13683"/>
    </source>
</evidence>
<dbReference type="InterPro" id="IPR012337">
    <property type="entry name" value="RNaseH-like_sf"/>
</dbReference>
<dbReference type="InterPro" id="IPR036397">
    <property type="entry name" value="RNaseH_sf"/>
</dbReference>
<evidence type="ECO:0000313" key="2">
    <source>
        <dbReference type="EMBL" id="SET81724.1"/>
    </source>
</evidence>
<feature type="domain" description="Integrase catalytic" evidence="1">
    <location>
        <begin position="13"/>
        <end position="75"/>
    </location>
</feature>
<name>A0A1I0HDG8_9FIRM</name>
<dbReference type="PANTHER" id="PTHR46889:SF4">
    <property type="entry name" value="TRANSPOSASE INSO FOR INSERTION SEQUENCE ELEMENT IS911B-RELATED"/>
    <property type="match status" value="1"/>
</dbReference>
<dbReference type="InterPro" id="IPR001584">
    <property type="entry name" value="Integrase_cat-core"/>
</dbReference>
<gene>
    <name evidence="2" type="ORF">SAMN04489758_1481</name>
</gene>
<dbReference type="GO" id="GO:0015074">
    <property type="term" value="P:DNA integration"/>
    <property type="evidence" value="ECO:0007669"/>
    <property type="project" value="InterPro"/>
</dbReference>
<dbReference type="PANTHER" id="PTHR46889">
    <property type="entry name" value="TRANSPOSASE INSF FOR INSERTION SEQUENCE IS3B-RELATED"/>
    <property type="match status" value="1"/>
</dbReference>
<evidence type="ECO:0000313" key="3">
    <source>
        <dbReference type="Proteomes" id="UP000198558"/>
    </source>
</evidence>
<accession>A0A1I0HDG8</accession>
<sequence>QKYKELTKGMIRSYSRKGNPWDNACIESYHAIIKREWLNRFRIKNYYQAYQLVFEYLEGFYNTVRIHSHCEYLSPDSYEKKYILEQTN</sequence>
<dbReference type="Gene3D" id="3.30.420.10">
    <property type="entry name" value="Ribonuclease H-like superfamily/Ribonuclease H"/>
    <property type="match status" value="1"/>
</dbReference>
<reference evidence="3" key="1">
    <citation type="submission" date="2016-10" db="EMBL/GenBank/DDBJ databases">
        <authorList>
            <person name="Varghese N."/>
            <person name="Submissions S."/>
        </authorList>
    </citation>
    <scope>NUCLEOTIDE SEQUENCE [LARGE SCALE GENOMIC DNA]</scope>
    <source>
        <strain evidence="3">DSM 1551</strain>
    </source>
</reference>
<dbReference type="GeneID" id="78289402"/>
<dbReference type="GO" id="GO:0003676">
    <property type="term" value="F:nucleic acid binding"/>
    <property type="evidence" value="ECO:0007669"/>
    <property type="project" value="InterPro"/>
</dbReference>
<dbReference type="Proteomes" id="UP000198558">
    <property type="component" value="Unassembled WGS sequence"/>
</dbReference>
<proteinExistence type="predicted"/>
<dbReference type="EMBL" id="FOIN01000048">
    <property type="protein sequence ID" value="SET81724.1"/>
    <property type="molecule type" value="Genomic_DNA"/>
</dbReference>
<dbReference type="AlphaFoldDB" id="A0A1I0HDG8"/>
<feature type="non-terminal residue" evidence="2">
    <location>
        <position position="1"/>
    </location>
</feature>
<dbReference type="Pfam" id="PF13683">
    <property type="entry name" value="rve_3"/>
    <property type="match status" value="1"/>
</dbReference>